<dbReference type="STRING" id="497964.CfE428DRAFT_2748"/>
<dbReference type="AlphaFoldDB" id="B4D1G0"/>
<dbReference type="InParanoid" id="B4D1G0"/>
<gene>
    <name evidence="1" type="ORF">CfE428DRAFT_2748</name>
</gene>
<organism evidence="1 2">
    <name type="scientific">Chthoniobacter flavus Ellin428</name>
    <dbReference type="NCBI Taxonomy" id="497964"/>
    <lineage>
        <taxon>Bacteria</taxon>
        <taxon>Pseudomonadati</taxon>
        <taxon>Verrucomicrobiota</taxon>
        <taxon>Spartobacteria</taxon>
        <taxon>Chthoniobacterales</taxon>
        <taxon>Chthoniobacteraceae</taxon>
        <taxon>Chthoniobacter</taxon>
    </lineage>
</organism>
<protein>
    <submittedName>
        <fullName evidence="1">Uncharacterized protein</fullName>
    </submittedName>
</protein>
<evidence type="ECO:0000313" key="1">
    <source>
        <dbReference type="EMBL" id="EDY19572.1"/>
    </source>
</evidence>
<sequence length="943" mass="102232" precursor="true">MRRFSALANSLIAIGLVGGALTAAGQVIIRGNNGKVIITGAFSNGQEKKAEPDPAGPHLIEFFDGRQLHGTLEAVDLKRGEITWRRADASAPLTIPTMLINRLTFVPTAGLQNEFGMEIPPLPPANAAPPAPNDNTTYATVKFGGGDWLRAEVTNILDNKVHLKLADGSPLAVDRAQVEWIYFSKIASPECYDGPTSLAGWSGSGWSYHEGALHATSPQQITRTFAALPDQVEYEFTADQGNLMSQFNFSLHGRSGQAWGGEPGIIQCMLRASTLTVFSNADGHYKNESVDLTKKFGDALDGRAIAGRSNPVHFQLYEDFTGGRIAIFVNGHKAGEWGVQKGEPGRNRGTFAFQPTIWSPTSEQTLSKIRVVPWDGRIPEEGEKAEDHSSDHLSLADGTAKDGRFIDLAAGTVRLRVDGSDFEAPNAQVKMLRFAHRDNAATPSEAPIAHVLLTEGGEFDATRITWRESRMQIATRFGSELPVSTASVAEVNFLQSAPPLTAAEDVLVFENGDRLKGKLEMAEENQKVRWRTDETAQPVEFEPVHVSGVRSGWSEAPRKGKIDSVVRFRNGDWLAGRFLTLDKDQLVLDTPDAGQLTISRALARTLYFSPDGQLPISDGAADDREWLKGLSLGDNQAFPTRRRSAPTSSVKWKSFDGAFSLLSVENPESVVSRPGGVQIGRLLDSLPSLVEMSFDVTGLANQIIFTAQLFTDPSNAGYFMQLHSQGIYIYDLNPGDRARGMVPQQIPFEGKLKPDANRRHVQLLANRDAGQLTVLVDGVVITHFGTKPGKPPRQLGRGLMLSPQINIPCTFSNIWIGPWNGRVPGKTPASDDNQDTAILSNGDEAPGTVEIATPSSVKLASEVGPLELPLERVTMIDFGGAPAERTVGARLHLAGAGALTVDSYHVENDTITCRSEMVGDLRLPLHAVQELVFSASKPLPDKE</sequence>
<evidence type="ECO:0000313" key="2">
    <source>
        <dbReference type="Proteomes" id="UP000005824"/>
    </source>
</evidence>
<reference evidence="1 2" key="1">
    <citation type="journal article" date="2011" name="J. Bacteriol.">
        <title>Genome sequence of Chthoniobacter flavus Ellin428, an aerobic heterotrophic soil bacterium.</title>
        <authorList>
            <person name="Kant R."/>
            <person name="van Passel M.W."/>
            <person name="Palva A."/>
            <person name="Lucas S."/>
            <person name="Lapidus A."/>
            <person name="Glavina Del Rio T."/>
            <person name="Dalin E."/>
            <person name="Tice H."/>
            <person name="Bruce D."/>
            <person name="Goodwin L."/>
            <person name="Pitluck S."/>
            <person name="Larimer F.W."/>
            <person name="Land M.L."/>
            <person name="Hauser L."/>
            <person name="Sangwan P."/>
            <person name="de Vos W.M."/>
            <person name="Janssen P.H."/>
            <person name="Smidt H."/>
        </authorList>
    </citation>
    <scope>NUCLEOTIDE SEQUENCE [LARGE SCALE GENOMIC DNA]</scope>
    <source>
        <strain evidence="1 2">Ellin428</strain>
    </source>
</reference>
<name>B4D1G0_9BACT</name>
<comment type="caution">
    <text evidence="1">The sequence shown here is derived from an EMBL/GenBank/DDBJ whole genome shotgun (WGS) entry which is preliminary data.</text>
</comment>
<dbReference type="Proteomes" id="UP000005824">
    <property type="component" value="Unassembled WGS sequence"/>
</dbReference>
<dbReference type="EMBL" id="ABVL01000007">
    <property type="protein sequence ID" value="EDY19572.1"/>
    <property type="molecule type" value="Genomic_DNA"/>
</dbReference>
<proteinExistence type="predicted"/>
<keyword evidence="2" id="KW-1185">Reference proteome</keyword>
<accession>B4D1G0</accession>
<dbReference type="RefSeq" id="WP_006980073.1">
    <property type="nucleotide sequence ID" value="NZ_ABVL01000007.1"/>
</dbReference>